<reference evidence="2 3" key="1">
    <citation type="submission" date="2024-04" db="EMBL/GenBank/DDBJ databases">
        <authorList>
            <person name="Waldvogel A.-M."/>
            <person name="Schoenle A."/>
        </authorList>
    </citation>
    <scope>NUCLEOTIDE SEQUENCE [LARGE SCALE GENOMIC DNA]</scope>
</reference>
<protein>
    <submittedName>
        <fullName evidence="2">Uncharacterized protein</fullName>
    </submittedName>
</protein>
<proteinExistence type="predicted"/>
<evidence type="ECO:0000256" key="1">
    <source>
        <dbReference type="SAM" id="MobiDB-lite"/>
    </source>
</evidence>
<dbReference type="Proteomes" id="UP001497482">
    <property type="component" value="Chromosome 16"/>
</dbReference>
<feature type="region of interest" description="Disordered" evidence="1">
    <location>
        <begin position="111"/>
        <end position="143"/>
    </location>
</feature>
<feature type="compositionally biased region" description="Low complexity" evidence="1">
    <location>
        <begin position="15"/>
        <end position="29"/>
    </location>
</feature>
<gene>
    <name evidence="2" type="ORF">KC01_LOCUS15074</name>
</gene>
<evidence type="ECO:0000313" key="3">
    <source>
        <dbReference type="Proteomes" id="UP001497482"/>
    </source>
</evidence>
<keyword evidence="3" id="KW-1185">Reference proteome</keyword>
<feature type="compositionally biased region" description="Pro residues" evidence="1">
    <location>
        <begin position="30"/>
        <end position="48"/>
    </location>
</feature>
<feature type="region of interest" description="Disordered" evidence="1">
    <location>
        <begin position="15"/>
        <end position="59"/>
    </location>
</feature>
<evidence type="ECO:0000313" key="2">
    <source>
        <dbReference type="EMBL" id="CAL1584794.1"/>
    </source>
</evidence>
<name>A0AAV2KA52_KNICA</name>
<accession>A0AAV2KA52</accession>
<organism evidence="2 3">
    <name type="scientific">Knipowitschia caucasica</name>
    <name type="common">Caucasian dwarf goby</name>
    <name type="synonym">Pomatoschistus caucasicus</name>
    <dbReference type="NCBI Taxonomy" id="637954"/>
    <lineage>
        <taxon>Eukaryota</taxon>
        <taxon>Metazoa</taxon>
        <taxon>Chordata</taxon>
        <taxon>Craniata</taxon>
        <taxon>Vertebrata</taxon>
        <taxon>Euteleostomi</taxon>
        <taxon>Actinopterygii</taxon>
        <taxon>Neopterygii</taxon>
        <taxon>Teleostei</taxon>
        <taxon>Neoteleostei</taxon>
        <taxon>Acanthomorphata</taxon>
        <taxon>Gobiaria</taxon>
        <taxon>Gobiiformes</taxon>
        <taxon>Gobioidei</taxon>
        <taxon>Gobiidae</taxon>
        <taxon>Gobiinae</taxon>
        <taxon>Knipowitschia</taxon>
    </lineage>
</organism>
<dbReference type="AlphaFoldDB" id="A0AAV2KA52"/>
<sequence length="143" mass="14747">MVLRANLSLCVAGSESCSSVGSSSSSLSRPLPPAPPSSRPALPLTPAPPHHELIKAAPSPSVCETPNYYIVPLEASGIPAGSVLVNAHTGKPFFHPDGSAVVYNPTTITANVGRSAPQKNPQQPIQSTGQTQPTNHLHSQSSL</sequence>
<dbReference type="EMBL" id="OZ035838">
    <property type="protein sequence ID" value="CAL1584794.1"/>
    <property type="molecule type" value="Genomic_DNA"/>
</dbReference>